<evidence type="ECO:0000256" key="4">
    <source>
        <dbReference type="ARBA" id="ARBA00022927"/>
    </source>
</evidence>
<evidence type="ECO:0000313" key="9">
    <source>
        <dbReference type="EMBL" id="MEJ6400217.1"/>
    </source>
</evidence>
<dbReference type="EMBL" id="JAWMWH010000001">
    <property type="protein sequence ID" value="MEJ6400217.1"/>
    <property type="molecule type" value="Genomic_DNA"/>
</dbReference>
<keyword evidence="7 8" id="KW-0472">Membrane</keyword>
<comment type="caution">
    <text evidence="9">The sequence shown here is derived from an EMBL/GenBank/DDBJ whole genome shotgun (WGS) entry which is preliminary data.</text>
</comment>
<comment type="function">
    <text evidence="8">Essential subunit of the Sec protein translocation channel SecYEG. Clamps together the 2 halves of SecY. May contact the channel plug during translocation.</text>
</comment>
<proteinExistence type="inferred from homology"/>
<keyword evidence="5 8" id="KW-1133">Transmembrane helix</keyword>
<gene>
    <name evidence="8 9" type="primary">secE</name>
    <name evidence="9" type="ORF">R4146_03400</name>
</gene>
<evidence type="ECO:0000313" key="10">
    <source>
        <dbReference type="Proteomes" id="UP001370590"/>
    </source>
</evidence>
<evidence type="ECO:0000256" key="8">
    <source>
        <dbReference type="HAMAP-Rule" id="MF_00422"/>
    </source>
</evidence>
<evidence type="ECO:0000256" key="7">
    <source>
        <dbReference type="ARBA" id="ARBA00023136"/>
    </source>
</evidence>
<accession>A0ABU8SJX6</accession>
<dbReference type="InterPro" id="IPR038379">
    <property type="entry name" value="SecE_sf"/>
</dbReference>
<dbReference type="InterPro" id="IPR001901">
    <property type="entry name" value="Translocase_SecE/Sec61-g"/>
</dbReference>
<sequence>MRLGKFLKSVGQEMKIVVWPNAKQTREDTSTVLGVSVLFAIFFAVVDSLVQLLLKLL</sequence>
<evidence type="ECO:0000256" key="6">
    <source>
        <dbReference type="ARBA" id="ARBA00023010"/>
    </source>
</evidence>
<name>A0ABU8SJX6_9LACO</name>
<comment type="similarity">
    <text evidence="8">Belongs to the SecE/SEC61-gamma family.</text>
</comment>
<keyword evidence="10" id="KW-1185">Reference proteome</keyword>
<evidence type="ECO:0000256" key="2">
    <source>
        <dbReference type="ARBA" id="ARBA00022448"/>
    </source>
</evidence>
<evidence type="ECO:0000256" key="1">
    <source>
        <dbReference type="ARBA" id="ARBA00004370"/>
    </source>
</evidence>
<dbReference type="NCBIfam" id="TIGR00964">
    <property type="entry name" value="secE_bact"/>
    <property type="match status" value="1"/>
</dbReference>
<protein>
    <recommendedName>
        <fullName evidence="8">Protein translocase subunit SecE</fullName>
    </recommendedName>
</protein>
<dbReference type="HAMAP" id="MF_00422">
    <property type="entry name" value="SecE"/>
    <property type="match status" value="1"/>
</dbReference>
<keyword evidence="4 8" id="KW-0653">Protein transport</keyword>
<keyword evidence="3 8" id="KW-0812">Transmembrane</keyword>
<organism evidence="9 10">
    <name type="scientific">Nicoliella lavandulae</name>
    <dbReference type="NCBI Taxonomy" id="3082954"/>
    <lineage>
        <taxon>Bacteria</taxon>
        <taxon>Bacillati</taxon>
        <taxon>Bacillota</taxon>
        <taxon>Bacilli</taxon>
        <taxon>Lactobacillales</taxon>
        <taxon>Lactobacillaceae</taxon>
        <taxon>Nicoliella</taxon>
    </lineage>
</organism>
<dbReference type="Proteomes" id="UP001370590">
    <property type="component" value="Unassembled WGS sequence"/>
</dbReference>
<evidence type="ECO:0000256" key="5">
    <source>
        <dbReference type="ARBA" id="ARBA00022989"/>
    </source>
</evidence>
<reference evidence="9 10" key="1">
    <citation type="submission" date="2023-10" db="EMBL/GenBank/DDBJ databases">
        <title>Nicoliella lavandulae sp. nov. isolated from Lavandula angustifolia flowers.</title>
        <authorList>
            <person name="Alcantara C."/>
            <person name="Zuniga M."/>
            <person name="Landete J.M."/>
            <person name="Monedero V."/>
        </authorList>
    </citation>
    <scope>NUCLEOTIDE SEQUENCE [LARGE SCALE GENOMIC DNA]</scope>
    <source>
        <strain evidence="9 10">Es01</strain>
    </source>
</reference>
<dbReference type="InterPro" id="IPR005807">
    <property type="entry name" value="SecE_bac"/>
</dbReference>
<dbReference type="RefSeq" id="WP_339960032.1">
    <property type="nucleotide sequence ID" value="NZ_JAWMWH010000001.1"/>
</dbReference>
<dbReference type="Pfam" id="PF00584">
    <property type="entry name" value="SecE"/>
    <property type="match status" value="1"/>
</dbReference>
<comment type="subcellular location">
    <subcellularLocation>
        <location evidence="8">Cell membrane</location>
        <topology evidence="8">Single-pass membrane protein</topology>
    </subcellularLocation>
    <subcellularLocation>
        <location evidence="1">Membrane</location>
    </subcellularLocation>
</comment>
<keyword evidence="6 8" id="KW-0811">Translocation</keyword>
<feature type="transmembrane region" description="Helical" evidence="8">
    <location>
        <begin position="32"/>
        <end position="54"/>
    </location>
</feature>
<evidence type="ECO:0000256" key="3">
    <source>
        <dbReference type="ARBA" id="ARBA00022692"/>
    </source>
</evidence>
<dbReference type="Gene3D" id="1.20.5.1030">
    <property type="entry name" value="Preprotein translocase secy subunit"/>
    <property type="match status" value="1"/>
</dbReference>
<keyword evidence="2 8" id="KW-0813">Transport</keyword>
<keyword evidence="8" id="KW-1003">Cell membrane</keyword>
<comment type="subunit">
    <text evidence="8">Component of the Sec protein translocase complex. Heterotrimer consisting of SecY, SecE and SecG subunits. The heterotrimers can form oligomers, although 1 heterotrimer is thought to be able to translocate proteins. Interacts with the ribosome. Interacts with SecDF, and other proteins may be involved. Interacts with SecA.</text>
</comment>